<gene>
    <name evidence="1" type="ORF">PSYICH_LOCUS2167</name>
</gene>
<sequence length="137" mass="16307">MFQKYSRLYPILPEAEEVSPYAEGTVQENSVFGIYDDKGIFRRVALPVTCKTRDRSLSYSYGDFDHYQHFNPRGPDSRGTLEELRERIDRQDTTMPIYDDMRQSRTKPQNFSFSKYGHLKIDYSCSWNNLNKFMKYN</sequence>
<evidence type="ECO:0000313" key="1">
    <source>
        <dbReference type="EMBL" id="CAH1100865.1"/>
    </source>
</evidence>
<name>A0A9P0G8J1_9CUCU</name>
<accession>A0A9P0G8J1</accession>
<dbReference type="AlphaFoldDB" id="A0A9P0G8J1"/>
<dbReference type="EMBL" id="OV651822">
    <property type="protein sequence ID" value="CAH1100865.1"/>
    <property type="molecule type" value="Genomic_DNA"/>
</dbReference>
<proteinExistence type="predicted"/>
<dbReference type="Proteomes" id="UP001153636">
    <property type="component" value="Chromosome 10"/>
</dbReference>
<evidence type="ECO:0000313" key="2">
    <source>
        <dbReference type="Proteomes" id="UP001153636"/>
    </source>
</evidence>
<dbReference type="OrthoDB" id="6630968at2759"/>
<keyword evidence="2" id="KW-1185">Reference proteome</keyword>
<organism evidence="1 2">
    <name type="scientific">Psylliodes chrysocephalus</name>
    <dbReference type="NCBI Taxonomy" id="3402493"/>
    <lineage>
        <taxon>Eukaryota</taxon>
        <taxon>Metazoa</taxon>
        <taxon>Ecdysozoa</taxon>
        <taxon>Arthropoda</taxon>
        <taxon>Hexapoda</taxon>
        <taxon>Insecta</taxon>
        <taxon>Pterygota</taxon>
        <taxon>Neoptera</taxon>
        <taxon>Endopterygota</taxon>
        <taxon>Coleoptera</taxon>
        <taxon>Polyphaga</taxon>
        <taxon>Cucujiformia</taxon>
        <taxon>Chrysomeloidea</taxon>
        <taxon>Chrysomelidae</taxon>
        <taxon>Galerucinae</taxon>
        <taxon>Alticini</taxon>
        <taxon>Psylliodes</taxon>
    </lineage>
</organism>
<protein>
    <submittedName>
        <fullName evidence="1">Uncharacterized protein</fullName>
    </submittedName>
</protein>
<reference evidence="1" key="1">
    <citation type="submission" date="2022-01" db="EMBL/GenBank/DDBJ databases">
        <authorList>
            <person name="King R."/>
        </authorList>
    </citation>
    <scope>NUCLEOTIDE SEQUENCE</scope>
</reference>